<evidence type="ECO:0000313" key="2">
    <source>
        <dbReference type="Proteomes" id="UP000596742"/>
    </source>
</evidence>
<sequence>MQSLHLHESCCMTCARPQYLFSLCYMMIFPQTITNYLKWIIHYSETESQNCSNQHIESCTTAYYSTLRDSAGDIGAVCSVMNTYSECLQTLSDCNSTAVHEAIADANTTLYQSGCEIEAQNCSTKQILSCTTSYYNALREASRARNKEDICSVINTYMECLLTYSSHCNSNAVHWAIADANTSKYQSGCDNEGQNCSTKQIESCTNAYVNALRDSPRNKETMCSVTNTYMECLQTYSSHCNSNTVHEAIAYANMTLYQSGCDNETQICSTKQINCTTAFRNAVRESPQNKKTMCSLIRTYIECLQTYSSDCNSNAAQWTIANANTTFYQSGCENEALNCSTSQIGSCATVFRNALRDSPRTKEALCSVLTLHLECLETHFSDCNLEAGQVAIDDARMSLTLLECGNETQNCSAQHIESCAAAYYSKLTDSAGDKDAICRALTFHLDCLQTHFSDCNLEAGQEAIVNARMSLIYQDCDISDRPSSTSSDHLTTSLSAEEAEAQNCAFPKIRSCVSALESVMYQAGEDKGKKCSAGYIYLECVTKVGTYCNLDVGRALINVNKMLSQYGCVNDSGVSTSVV</sequence>
<keyword evidence="2" id="KW-1185">Reference proteome</keyword>
<name>A0A8B6GP40_MYTGA</name>
<reference evidence="1" key="1">
    <citation type="submission" date="2018-11" db="EMBL/GenBank/DDBJ databases">
        <authorList>
            <person name="Alioto T."/>
            <person name="Alioto T."/>
        </authorList>
    </citation>
    <scope>NUCLEOTIDE SEQUENCE</scope>
</reference>
<evidence type="ECO:0000313" key="1">
    <source>
        <dbReference type="EMBL" id="VDI66874.1"/>
    </source>
</evidence>
<protein>
    <submittedName>
        <fullName evidence="1">Uncharacterized protein</fullName>
    </submittedName>
</protein>
<dbReference type="OrthoDB" id="10421177at2759"/>
<organism evidence="1 2">
    <name type="scientific">Mytilus galloprovincialis</name>
    <name type="common">Mediterranean mussel</name>
    <dbReference type="NCBI Taxonomy" id="29158"/>
    <lineage>
        <taxon>Eukaryota</taxon>
        <taxon>Metazoa</taxon>
        <taxon>Spiralia</taxon>
        <taxon>Lophotrochozoa</taxon>
        <taxon>Mollusca</taxon>
        <taxon>Bivalvia</taxon>
        <taxon>Autobranchia</taxon>
        <taxon>Pteriomorphia</taxon>
        <taxon>Mytilida</taxon>
        <taxon>Mytiloidea</taxon>
        <taxon>Mytilidae</taxon>
        <taxon>Mytilinae</taxon>
        <taxon>Mytilus</taxon>
    </lineage>
</organism>
<proteinExistence type="predicted"/>
<gene>
    <name evidence="1" type="ORF">MGAL_10B019442</name>
</gene>
<dbReference type="AlphaFoldDB" id="A0A8B6GP40"/>
<accession>A0A8B6GP40</accession>
<dbReference type="EMBL" id="UYJE01008752">
    <property type="protein sequence ID" value="VDI66874.1"/>
    <property type="molecule type" value="Genomic_DNA"/>
</dbReference>
<dbReference type="Proteomes" id="UP000596742">
    <property type="component" value="Unassembled WGS sequence"/>
</dbReference>
<comment type="caution">
    <text evidence="1">The sequence shown here is derived from an EMBL/GenBank/DDBJ whole genome shotgun (WGS) entry which is preliminary data.</text>
</comment>